<proteinExistence type="predicted"/>
<evidence type="ECO:0000313" key="3">
    <source>
        <dbReference type="Proteomes" id="UP001165121"/>
    </source>
</evidence>
<accession>A0A9W6YRS4</accession>
<sequence length="76" mass="8369">MCVQSTYSSNPPTRLINVWSYWTESSSPQEEKAEDNDEDSSTSPMFWRASANAVEASDSAEPKTFPNAGNGPDQVH</sequence>
<dbReference type="AlphaFoldDB" id="A0A9W6YRS4"/>
<name>A0A9W6YRS4_9STRA</name>
<dbReference type="EMBL" id="BSXT01019267">
    <property type="protein sequence ID" value="GMG18169.1"/>
    <property type="molecule type" value="Genomic_DNA"/>
</dbReference>
<keyword evidence="3" id="KW-1185">Reference proteome</keyword>
<evidence type="ECO:0000313" key="2">
    <source>
        <dbReference type="EMBL" id="GMG18169.1"/>
    </source>
</evidence>
<organism evidence="2 3">
    <name type="scientific">Phytophthora fragariaefolia</name>
    <dbReference type="NCBI Taxonomy" id="1490495"/>
    <lineage>
        <taxon>Eukaryota</taxon>
        <taxon>Sar</taxon>
        <taxon>Stramenopiles</taxon>
        <taxon>Oomycota</taxon>
        <taxon>Peronosporomycetes</taxon>
        <taxon>Peronosporales</taxon>
        <taxon>Peronosporaceae</taxon>
        <taxon>Phytophthora</taxon>
    </lineage>
</organism>
<comment type="caution">
    <text evidence="2">The sequence shown here is derived from an EMBL/GenBank/DDBJ whole genome shotgun (WGS) entry which is preliminary data.</text>
</comment>
<gene>
    <name evidence="2" type="ORF">Pfra01_003058400</name>
</gene>
<evidence type="ECO:0000256" key="1">
    <source>
        <dbReference type="SAM" id="MobiDB-lite"/>
    </source>
</evidence>
<feature type="region of interest" description="Disordered" evidence="1">
    <location>
        <begin position="24"/>
        <end position="76"/>
    </location>
</feature>
<dbReference type="Proteomes" id="UP001165121">
    <property type="component" value="Unassembled WGS sequence"/>
</dbReference>
<reference evidence="2" key="1">
    <citation type="submission" date="2023-04" db="EMBL/GenBank/DDBJ databases">
        <title>Phytophthora fragariaefolia NBRC 109709.</title>
        <authorList>
            <person name="Ichikawa N."/>
            <person name="Sato H."/>
            <person name="Tonouchi N."/>
        </authorList>
    </citation>
    <scope>NUCLEOTIDE SEQUENCE</scope>
    <source>
        <strain evidence="2">NBRC 109709</strain>
    </source>
</reference>
<protein>
    <submittedName>
        <fullName evidence="2">Unnamed protein product</fullName>
    </submittedName>
</protein>